<dbReference type="InterPro" id="IPR006685">
    <property type="entry name" value="MscS_channel_2nd"/>
</dbReference>
<keyword evidence="5 7" id="KW-1133">Transmembrane helix</keyword>
<comment type="subcellular location">
    <subcellularLocation>
        <location evidence="1">Cell membrane</location>
        <topology evidence="1">Multi-pass membrane protein</topology>
    </subcellularLocation>
</comment>
<dbReference type="Gene3D" id="3.30.70.100">
    <property type="match status" value="1"/>
</dbReference>
<dbReference type="InterPro" id="IPR010920">
    <property type="entry name" value="LSM_dom_sf"/>
</dbReference>
<evidence type="ECO:0008006" key="13">
    <source>
        <dbReference type="Google" id="ProtNLM"/>
    </source>
</evidence>
<dbReference type="InterPro" id="IPR045276">
    <property type="entry name" value="YbiO_bact"/>
</dbReference>
<evidence type="ECO:0000259" key="9">
    <source>
        <dbReference type="Pfam" id="PF21082"/>
    </source>
</evidence>
<feature type="domain" description="Mechanosensitive ion channel MscS" evidence="8">
    <location>
        <begin position="113"/>
        <end position="171"/>
    </location>
</feature>
<evidence type="ECO:0000259" key="10">
    <source>
        <dbReference type="Pfam" id="PF21088"/>
    </source>
</evidence>
<evidence type="ECO:0000313" key="12">
    <source>
        <dbReference type="Proteomes" id="UP000216024"/>
    </source>
</evidence>
<keyword evidence="3" id="KW-1003">Cell membrane</keyword>
<keyword evidence="6 7" id="KW-0472">Membrane</keyword>
<evidence type="ECO:0000256" key="2">
    <source>
        <dbReference type="ARBA" id="ARBA00008017"/>
    </source>
</evidence>
<gene>
    <name evidence="11" type="ORF">CCE28_15290</name>
</gene>
<evidence type="ECO:0000256" key="1">
    <source>
        <dbReference type="ARBA" id="ARBA00004651"/>
    </source>
</evidence>
<sequence>MSATLSVSKIYNDLTLYTSHLIKIGTLLIMTIVAVKISTALINKFFENKSKLKIVGEEKRLDTIKGIIVSVVKYTIYFVGLTPILEIFEINIGSLIAAAGVGGLAIGFGAQSLIKDVITGFFILLENQFQVGDYVAVDDLSGIVEEMTLRVTILRDFNGDMHIIPNGTINRLTNKCRGSMRAWIEVGVAYEENIDHVIDRLNYLFDKIENENIIGKAQTLGVTNFGSSEVTIAIIARCTPMNQWDVERFLRKEIKNMFDKEGIEIPYEKRVIIQEK</sequence>
<dbReference type="InterPro" id="IPR023408">
    <property type="entry name" value="MscS_beta-dom_sf"/>
</dbReference>
<evidence type="ECO:0000256" key="4">
    <source>
        <dbReference type="ARBA" id="ARBA00022692"/>
    </source>
</evidence>
<protein>
    <recommendedName>
        <fullName evidence="13">Mechanosensitive ion channel protein MscS</fullName>
    </recommendedName>
</protein>
<dbReference type="Proteomes" id="UP000216024">
    <property type="component" value="Unassembled WGS sequence"/>
</dbReference>
<feature type="domain" description="Mechanosensitive ion channel transmembrane helices 2/3" evidence="10">
    <location>
        <begin position="71"/>
        <end position="111"/>
    </location>
</feature>
<dbReference type="Gene3D" id="2.30.30.60">
    <property type="match status" value="1"/>
</dbReference>
<dbReference type="FunFam" id="2.30.30.60:FF:000001">
    <property type="entry name" value="MscS Mechanosensitive ion channel"/>
    <property type="match status" value="1"/>
</dbReference>
<comment type="similarity">
    <text evidence="2">Belongs to the MscS (TC 1.A.23) family.</text>
</comment>
<dbReference type="EMBL" id="NIBG01000015">
    <property type="protein sequence ID" value="PAB58469.1"/>
    <property type="molecule type" value="Genomic_DNA"/>
</dbReference>
<dbReference type="OrthoDB" id="9809206at2"/>
<evidence type="ECO:0000259" key="8">
    <source>
        <dbReference type="Pfam" id="PF00924"/>
    </source>
</evidence>
<accession>A0A267MFW8</accession>
<dbReference type="SUPFAM" id="SSF50182">
    <property type="entry name" value="Sm-like ribonucleoproteins"/>
    <property type="match status" value="1"/>
</dbReference>
<evidence type="ECO:0000256" key="5">
    <source>
        <dbReference type="ARBA" id="ARBA00022989"/>
    </source>
</evidence>
<dbReference type="PANTHER" id="PTHR30460">
    <property type="entry name" value="MODERATE CONDUCTANCE MECHANOSENSITIVE CHANNEL YBIO"/>
    <property type="match status" value="1"/>
</dbReference>
<reference evidence="11 12" key="1">
    <citation type="submission" date="2017-06" db="EMBL/GenBank/DDBJ databases">
        <title>Draft genome sequence of anaerobic fermentative bacterium Anaeromicrobium sediminis DY2726D isolated from West Pacific Ocean sediments.</title>
        <authorList>
            <person name="Zeng X."/>
        </authorList>
    </citation>
    <scope>NUCLEOTIDE SEQUENCE [LARGE SCALE GENOMIC DNA]</scope>
    <source>
        <strain evidence="11 12">DY2726D</strain>
    </source>
</reference>
<organism evidence="11 12">
    <name type="scientific">Anaeromicrobium sediminis</name>
    <dbReference type="NCBI Taxonomy" id="1478221"/>
    <lineage>
        <taxon>Bacteria</taxon>
        <taxon>Bacillati</taxon>
        <taxon>Bacillota</taxon>
        <taxon>Clostridia</taxon>
        <taxon>Peptostreptococcales</taxon>
        <taxon>Thermotaleaceae</taxon>
        <taxon>Anaeromicrobium</taxon>
    </lineage>
</organism>
<comment type="caution">
    <text evidence="11">The sequence shown here is derived from an EMBL/GenBank/DDBJ whole genome shotgun (WGS) entry which is preliminary data.</text>
</comment>
<evidence type="ECO:0000256" key="6">
    <source>
        <dbReference type="ARBA" id="ARBA00023136"/>
    </source>
</evidence>
<dbReference type="SUPFAM" id="SSF82861">
    <property type="entry name" value="Mechanosensitive channel protein MscS (YggB), transmembrane region"/>
    <property type="match status" value="1"/>
</dbReference>
<evidence type="ECO:0000313" key="11">
    <source>
        <dbReference type="EMBL" id="PAB58469.1"/>
    </source>
</evidence>
<feature type="transmembrane region" description="Helical" evidence="7">
    <location>
        <begin position="90"/>
        <end position="110"/>
    </location>
</feature>
<dbReference type="AlphaFoldDB" id="A0A267MFW8"/>
<feature type="transmembrane region" description="Helical" evidence="7">
    <location>
        <begin position="63"/>
        <end position="84"/>
    </location>
</feature>
<feature type="domain" description="Mechanosensitive ion channel MscS C-terminal" evidence="9">
    <location>
        <begin position="184"/>
        <end position="265"/>
    </location>
</feature>
<dbReference type="Pfam" id="PF21082">
    <property type="entry name" value="MS_channel_3rd"/>
    <property type="match status" value="1"/>
</dbReference>
<dbReference type="InterPro" id="IPR049142">
    <property type="entry name" value="MS_channel_1st"/>
</dbReference>
<dbReference type="InterPro" id="IPR011014">
    <property type="entry name" value="MscS_channel_TM-2"/>
</dbReference>
<dbReference type="Pfam" id="PF00924">
    <property type="entry name" value="MS_channel_2nd"/>
    <property type="match status" value="1"/>
</dbReference>
<proteinExistence type="inferred from homology"/>
<feature type="transmembrane region" description="Helical" evidence="7">
    <location>
        <begin position="20"/>
        <end position="42"/>
    </location>
</feature>
<dbReference type="Gene3D" id="1.10.287.1260">
    <property type="match status" value="1"/>
</dbReference>
<keyword evidence="4 7" id="KW-0812">Transmembrane</keyword>
<dbReference type="GO" id="GO:0008381">
    <property type="term" value="F:mechanosensitive monoatomic ion channel activity"/>
    <property type="evidence" value="ECO:0007669"/>
    <property type="project" value="InterPro"/>
</dbReference>
<dbReference type="GO" id="GO:0005886">
    <property type="term" value="C:plasma membrane"/>
    <property type="evidence" value="ECO:0007669"/>
    <property type="project" value="UniProtKB-SubCell"/>
</dbReference>
<evidence type="ECO:0000256" key="7">
    <source>
        <dbReference type="SAM" id="Phobius"/>
    </source>
</evidence>
<name>A0A267MFW8_9FIRM</name>
<dbReference type="InterPro" id="IPR049278">
    <property type="entry name" value="MS_channel_C"/>
</dbReference>
<dbReference type="PANTHER" id="PTHR30460:SF0">
    <property type="entry name" value="MODERATE CONDUCTANCE MECHANOSENSITIVE CHANNEL YBIO"/>
    <property type="match status" value="1"/>
</dbReference>
<dbReference type="InterPro" id="IPR011066">
    <property type="entry name" value="MscS_channel_C_sf"/>
</dbReference>
<evidence type="ECO:0000256" key="3">
    <source>
        <dbReference type="ARBA" id="ARBA00022475"/>
    </source>
</evidence>
<dbReference type="RefSeq" id="WP_095134599.1">
    <property type="nucleotide sequence ID" value="NZ_NIBG01000015.1"/>
</dbReference>
<dbReference type="SUPFAM" id="SSF82689">
    <property type="entry name" value="Mechanosensitive channel protein MscS (YggB), C-terminal domain"/>
    <property type="match status" value="1"/>
</dbReference>
<dbReference type="Pfam" id="PF21088">
    <property type="entry name" value="MS_channel_1st"/>
    <property type="match status" value="1"/>
</dbReference>
<keyword evidence="12" id="KW-1185">Reference proteome</keyword>